<evidence type="ECO:0000313" key="2">
    <source>
        <dbReference type="EMBL" id="RID98820.1"/>
    </source>
</evidence>
<keyword evidence="1" id="KW-0472">Membrane</keyword>
<feature type="transmembrane region" description="Helical" evidence="1">
    <location>
        <begin position="13"/>
        <end position="32"/>
    </location>
</feature>
<comment type="caution">
    <text evidence="2">The sequence shown here is derived from an EMBL/GenBank/DDBJ whole genome shotgun (WGS) entry which is preliminary data.</text>
</comment>
<sequence>MDFASATNHLLNFFLPAWCLPVLLWPLARLAFGRPAGAPRWWLQWLVQAAVCSAVLLVGLWAGGRDGKMLTYAALVLASASTQWLLVRGWRR</sequence>
<keyword evidence="1" id="KW-0812">Transmembrane</keyword>
<keyword evidence="3" id="KW-1185">Reference proteome</keyword>
<dbReference type="EMBL" id="QXJC01000003">
    <property type="protein sequence ID" value="RID98820.1"/>
    <property type="molecule type" value="Genomic_DNA"/>
</dbReference>
<accession>A0A398CFC9</accession>
<keyword evidence="1" id="KW-1133">Transmembrane helix</keyword>
<name>A0A398CFC9_9BURK</name>
<reference evidence="2 3" key="1">
    <citation type="submission" date="2018-09" db="EMBL/GenBank/DDBJ databases">
        <title>Draft genome of Simplicispira sp. NY-02.</title>
        <authorList>
            <person name="Im W.T."/>
        </authorList>
    </citation>
    <scope>NUCLEOTIDE SEQUENCE [LARGE SCALE GENOMIC DNA]</scope>
    <source>
        <strain evidence="2 3">NY-02</strain>
    </source>
</reference>
<evidence type="ECO:0000256" key="1">
    <source>
        <dbReference type="SAM" id="Phobius"/>
    </source>
</evidence>
<organism evidence="2 3">
    <name type="scientific">Simplicispira hankyongi</name>
    <dbReference type="NCBI Taxonomy" id="2315688"/>
    <lineage>
        <taxon>Bacteria</taxon>
        <taxon>Pseudomonadati</taxon>
        <taxon>Pseudomonadota</taxon>
        <taxon>Betaproteobacteria</taxon>
        <taxon>Burkholderiales</taxon>
        <taxon>Comamonadaceae</taxon>
        <taxon>Simplicispira</taxon>
    </lineage>
</organism>
<gene>
    <name evidence="2" type="ORF">D3F03_09410</name>
</gene>
<dbReference type="RefSeq" id="WP_119109481.1">
    <property type="nucleotide sequence ID" value="NZ_QXJC01000003.1"/>
</dbReference>
<protein>
    <submittedName>
        <fullName evidence="2">Uncharacterized protein</fullName>
    </submittedName>
</protein>
<dbReference type="AlphaFoldDB" id="A0A398CFC9"/>
<proteinExistence type="predicted"/>
<feature type="transmembrane region" description="Helical" evidence="1">
    <location>
        <begin position="69"/>
        <end position="87"/>
    </location>
</feature>
<dbReference type="OrthoDB" id="8908883at2"/>
<evidence type="ECO:0000313" key="3">
    <source>
        <dbReference type="Proteomes" id="UP000266302"/>
    </source>
</evidence>
<feature type="transmembrane region" description="Helical" evidence="1">
    <location>
        <begin position="41"/>
        <end position="63"/>
    </location>
</feature>
<dbReference type="Proteomes" id="UP000266302">
    <property type="component" value="Unassembled WGS sequence"/>
</dbReference>